<keyword evidence="1" id="KW-0472">Membrane</keyword>
<keyword evidence="3" id="KW-1185">Reference proteome</keyword>
<dbReference type="Proteomes" id="UP000317171">
    <property type="component" value="Chromosome"/>
</dbReference>
<feature type="transmembrane region" description="Helical" evidence="1">
    <location>
        <begin position="6"/>
        <end position="26"/>
    </location>
</feature>
<evidence type="ECO:0000256" key="1">
    <source>
        <dbReference type="SAM" id="Phobius"/>
    </source>
</evidence>
<dbReference type="RefSeq" id="WP_198000203.1">
    <property type="nucleotide sequence ID" value="NZ_CP036269.1"/>
</dbReference>
<evidence type="ECO:0000313" key="2">
    <source>
        <dbReference type="EMBL" id="QDT45748.1"/>
    </source>
</evidence>
<dbReference type="EMBL" id="CP036269">
    <property type="protein sequence ID" value="QDT45748.1"/>
    <property type="molecule type" value="Genomic_DNA"/>
</dbReference>
<keyword evidence="1" id="KW-1133">Transmembrane helix</keyword>
<organism evidence="2 3">
    <name type="scientific">Gimesia alba</name>
    <dbReference type="NCBI Taxonomy" id="2527973"/>
    <lineage>
        <taxon>Bacteria</taxon>
        <taxon>Pseudomonadati</taxon>
        <taxon>Planctomycetota</taxon>
        <taxon>Planctomycetia</taxon>
        <taxon>Planctomycetales</taxon>
        <taxon>Planctomycetaceae</taxon>
        <taxon>Gimesia</taxon>
    </lineage>
</organism>
<name>A0A517RPE4_9PLAN</name>
<proteinExistence type="predicted"/>
<accession>A0A517RPE4</accession>
<dbReference type="KEGG" id="gaz:Pan241w_58760"/>
<sequence>MLDKLFFIFACIIIPVLWGVIVNWIFNQWQDRSNNNSDDDYIFPDYQI</sequence>
<evidence type="ECO:0000313" key="3">
    <source>
        <dbReference type="Proteomes" id="UP000317171"/>
    </source>
</evidence>
<dbReference type="AlphaFoldDB" id="A0A517RPE4"/>
<protein>
    <submittedName>
        <fullName evidence="2">Uncharacterized protein</fullName>
    </submittedName>
</protein>
<gene>
    <name evidence="2" type="ORF">Pan241w_58760</name>
</gene>
<reference evidence="2 3" key="1">
    <citation type="submission" date="2019-02" db="EMBL/GenBank/DDBJ databases">
        <title>Deep-cultivation of Planctomycetes and their phenomic and genomic characterization uncovers novel biology.</title>
        <authorList>
            <person name="Wiegand S."/>
            <person name="Jogler M."/>
            <person name="Boedeker C."/>
            <person name="Pinto D."/>
            <person name="Vollmers J."/>
            <person name="Rivas-Marin E."/>
            <person name="Kohn T."/>
            <person name="Peeters S.H."/>
            <person name="Heuer A."/>
            <person name="Rast P."/>
            <person name="Oberbeckmann S."/>
            <person name="Bunk B."/>
            <person name="Jeske O."/>
            <person name="Meyerdierks A."/>
            <person name="Storesund J.E."/>
            <person name="Kallscheuer N."/>
            <person name="Luecker S."/>
            <person name="Lage O.M."/>
            <person name="Pohl T."/>
            <person name="Merkel B.J."/>
            <person name="Hornburger P."/>
            <person name="Mueller R.-W."/>
            <person name="Bruemmer F."/>
            <person name="Labrenz M."/>
            <person name="Spormann A.M."/>
            <person name="Op den Camp H."/>
            <person name="Overmann J."/>
            <person name="Amann R."/>
            <person name="Jetten M.S.M."/>
            <person name="Mascher T."/>
            <person name="Medema M.H."/>
            <person name="Devos D.P."/>
            <person name="Kaster A.-K."/>
            <person name="Ovreas L."/>
            <person name="Rohde M."/>
            <person name="Galperin M.Y."/>
            <person name="Jogler C."/>
        </authorList>
    </citation>
    <scope>NUCLEOTIDE SEQUENCE [LARGE SCALE GENOMIC DNA]</scope>
    <source>
        <strain evidence="2 3">Pan241w</strain>
    </source>
</reference>
<keyword evidence="1" id="KW-0812">Transmembrane</keyword>